<sequence>MVILGCKQEREQPVKELYVWKPLTVKASAYNSVPEQTSPNPHITAFGDSIHPGQQFIAVSRDLLKGELKYNTLVKIEGLEGIYIVKDKMHSRWKNHIDVYMGLDIEAAKQWGRRTVDVLYAVEKEDSEQE</sequence>
<comment type="caution">
    <text evidence="1">The sequence shown here is derived from an EMBL/GenBank/DDBJ whole genome shotgun (WGS) entry which is preliminary data.</text>
</comment>
<evidence type="ECO:0000313" key="1">
    <source>
        <dbReference type="EMBL" id="KAB1071437.1"/>
    </source>
</evidence>
<proteinExistence type="predicted"/>
<dbReference type="AlphaFoldDB" id="A0A6N6MS51"/>
<protein>
    <recommendedName>
        <fullName evidence="3">3D domain-containing protein</fullName>
    </recommendedName>
</protein>
<name>A0A6N6MS51_9FLAO</name>
<evidence type="ECO:0008006" key="3">
    <source>
        <dbReference type="Google" id="ProtNLM"/>
    </source>
</evidence>
<accession>A0A6N6MS51</accession>
<reference evidence="1 2" key="1">
    <citation type="submission" date="2019-09" db="EMBL/GenBank/DDBJ databases">
        <authorList>
            <person name="Cao W.R."/>
        </authorList>
    </citation>
    <scope>NUCLEOTIDE SEQUENCE [LARGE SCALE GENOMIC DNA]</scope>
    <source>
        <strain evidence="1 2">B1N29</strain>
    </source>
</reference>
<dbReference type="EMBL" id="WAAT01000004">
    <property type="protein sequence ID" value="KAB1071437.1"/>
    <property type="molecule type" value="Genomic_DNA"/>
</dbReference>
<dbReference type="Proteomes" id="UP000441333">
    <property type="component" value="Unassembled WGS sequence"/>
</dbReference>
<keyword evidence="2" id="KW-1185">Reference proteome</keyword>
<gene>
    <name evidence="1" type="ORF">F6U93_01250</name>
</gene>
<organism evidence="1 2">
    <name type="scientific">Pseudotamlana haliotis</name>
    <dbReference type="NCBI Taxonomy" id="2614804"/>
    <lineage>
        <taxon>Bacteria</taxon>
        <taxon>Pseudomonadati</taxon>
        <taxon>Bacteroidota</taxon>
        <taxon>Flavobacteriia</taxon>
        <taxon>Flavobacteriales</taxon>
        <taxon>Flavobacteriaceae</taxon>
        <taxon>Pseudotamlana</taxon>
    </lineage>
</organism>
<evidence type="ECO:0000313" key="2">
    <source>
        <dbReference type="Proteomes" id="UP000441333"/>
    </source>
</evidence>
<dbReference type="CDD" id="cd22784">
    <property type="entry name" value="DPBB_MltA_YuiC-like"/>
    <property type="match status" value="1"/>
</dbReference>